<feature type="region of interest" description="Disordered" evidence="1">
    <location>
        <begin position="100"/>
        <end position="121"/>
    </location>
</feature>
<dbReference type="Pfam" id="PF11828">
    <property type="entry name" value="DUF3348"/>
    <property type="match status" value="1"/>
</dbReference>
<protein>
    <submittedName>
        <fullName evidence="2">DUF3348 domain-containing protein</fullName>
    </submittedName>
</protein>
<comment type="caution">
    <text evidence="2">The sequence shown here is derived from an EMBL/GenBank/DDBJ whole genome shotgun (WGS) entry which is preliminary data.</text>
</comment>
<dbReference type="EMBL" id="BAAAEW010000047">
    <property type="protein sequence ID" value="GAA0769714.1"/>
    <property type="molecule type" value="Genomic_DNA"/>
</dbReference>
<accession>A0ABN1KKQ1</accession>
<keyword evidence="3" id="KW-1185">Reference proteome</keyword>
<reference evidence="2 3" key="1">
    <citation type="journal article" date="2019" name="Int. J. Syst. Evol. Microbiol.">
        <title>The Global Catalogue of Microorganisms (GCM) 10K type strain sequencing project: providing services to taxonomists for standard genome sequencing and annotation.</title>
        <authorList>
            <consortium name="The Broad Institute Genomics Platform"/>
            <consortium name="The Broad Institute Genome Sequencing Center for Infectious Disease"/>
            <person name="Wu L."/>
            <person name="Ma J."/>
        </authorList>
    </citation>
    <scope>NUCLEOTIDE SEQUENCE [LARGE SCALE GENOMIC DNA]</scope>
    <source>
        <strain evidence="2 3">JCM 15503</strain>
    </source>
</reference>
<name>A0ABN1KKQ1_9BURK</name>
<evidence type="ECO:0000313" key="3">
    <source>
        <dbReference type="Proteomes" id="UP001500279"/>
    </source>
</evidence>
<sequence length="258" mass="27518">MGTLNGSKAQVTRRPLVTGSALVRLLAALTDAADVPASKAAFAERLSGWVDWRDAISLSAALNSAPAVAPTPPPRTRALPPATAAEREYRRVRAELTTLVEQAPAGKTEPRPLNPTAAAKRAAPEAAALDFPSYRQRYLAAQQAMDAQISTLRERLQAALATQSPEMARLAALDVAMAPIIGAQEQALLASLPASLGVHFERLRRAQAAEATLQTEPEATPSTAWLDHFCQDMRALLLAELDHRMQPLEGLLAALRGS</sequence>
<organism evidence="2 3">
    <name type="scientific">Ideonella azotifigens</name>
    <dbReference type="NCBI Taxonomy" id="513160"/>
    <lineage>
        <taxon>Bacteria</taxon>
        <taxon>Pseudomonadati</taxon>
        <taxon>Pseudomonadota</taxon>
        <taxon>Betaproteobacteria</taxon>
        <taxon>Burkholderiales</taxon>
        <taxon>Sphaerotilaceae</taxon>
        <taxon>Ideonella</taxon>
    </lineage>
</organism>
<dbReference type="Proteomes" id="UP001500279">
    <property type="component" value="Unassembled WGS sequence"/>
</dbReference>
<dbReference type="InterPro" id="IPR021783">
    <property type="entry name" value="DUF3348"/>
</dbReference>
<feature type="region of interest" description="Disordered" evidence="1">
    <location>
        <begin position="65"/>
        <end position="84"/>
    </location>
</feature>
<proteinExistence type="predicted"/>
<gene>
    <name evidence="2" type="ORF">GCM10009107_60910</name>
</gene>
<evidence type="ECO:0000256" key="1">
    <source>
        <dbReference type="SAM" id="MobiDB-lite"/>
    </source>
</evidence>
<evidence type="ECO:0000313" key="2">
    <source>
        <dbReference type="EMBL" id="GAA0769714.1"/>
    </source>
</evidence>